<comment type="caution">
    <text evidence="2">The sequence shown here is derived from an EMBL/GenBank/DDBJ whole genome shotgun (WGS) entry which is preliminary data.</text>
</comment>
<dbReference type="InterPro" id="IPR053136">
    <property type="entry name" value="UTP_pyrophosphatase-like"/>
</dbReference>
<dbReference type="Gene3D" id="3.30.2010.10">
    <property type="entry name" value="Metalloproteases ('zincins'), catalytic domain"/>
    <property type="match status" value="1"/>
</dbReference>
<dbReference type="InterPro" id="IPR002725">
    <property type="entry name" value="YgjP-like_metallopeptidase"/>
</dbReference>
<dbReference type="PANTHER" id="PTHR30399:SF1">
    <property type="entry name" value="UTP PYROPHOSPHATASE"/>
    <property type="match status" value="1"/>
</dbReference>
<evidence type="ECO:0000313" key="2">
    <source>
        <dbReference type="EMBL" id="PNC17704.1"/>
    </source>
</evidence>
<gene>
    <name evidence="2" type="ORF">CXU22_08125</name>
</gene>
<evidence type="ECO:0000313" key="3">
    <source>
        <dbReference type="Proteomes" id="UP000236000"/>
    </source>
</evidence>
<dbReference type="Pfam" id="PF01863">
    <property type="entry name" value="YgjP-like"/>
    <property type="match status" value="1"/>
</dbReference>
<dbReference type="GO" id="GO:0016787">
    <property type="term" value="F:hydrolase activity"/>
    <property type="evidence" value="ECO:0007669"/>
    <property type="project" value="UniProtKB-KW"/>
</dbReference>
<dbReference type="RefSeq" id="WP_102714360.1">
    <property type="nucleotide sequence ID" value="NZ_PJKA01000012.1"/>
</dbReference>
<sequence length="239" mass="28047">MKIGGINVRIVRKGVKHLRLSVCPPSGEVVITAPLAMDEDAVRLAAVQRLTWIHARRREFDDQERQSLRTYESGETHYFLGRRYRLKVVHIRSGEPHGIERKGKFFVMNVYAETTPGNREELLHAWYRHQLRDMVTPLLDKWCKRLELTVPVFTIRKMKTKWGSCAPDAHRIQLNMDLIKKPPLCIEYVVLHELIHFFEANHTPRFKALLAAHMPMWEHLKDVLNQAPLGEEVWEEMTE</sequence>
<dbReference type="AlphaFoldDB" id="A0A2N8HCV8"/>
<dbReference type="PANTHER" id="PTHR30399">
    <property type="entry name" value="UNCHARACTERIZED PROTEIN YGJP"/>
    <property type="match status" value="1"/>
</dbReference>
<protein>
    <submittedName>
        <fullName evidence="2">Metal-dependent hydrolase</fullName>
    </submittedName>
</protein>
<dbReference type="CDD" id="cd07344">
    <property type="entry name" value="M48_yhfN_like"/>
    <property type="match status" value="1"/>
</dbReference>
<reference evidence="2 3" key="1">
    <citation type="journal article" date="2017" name="BMC Genomics">
        <title>Genome sequencing of 39 Akkermansia muciniphila isolates reveals its population structure, genomic and functional diverisity, and global distribution in mammalian gut microbiotas.</title>
        <authorList>
            <person name="Guo X."/>
            <person name="Li S."/>
            <person name="Zhang J."/>
            <person name="Wu F."/>
            <person name="Li X."/>
            <person name="Wu D."/>
            <person name="Zhang M."/>
            <person name="Ou Z."/>
            <person name="Jie Z."/>
            <person name="Yan Q."/>
            <person name="Li P."/>
            <person name="Yi J."/>
            <person name="Peng Y."/>
        </authorList>
    </citation>
    <scope>NUCLEOTIDE SEQUENCE [LARGE SCALE GENOMIC DNA]</scope>
    <source>
        <strain evidence="2 3">GP24</strain>
    </source>
</reference>
<dbReference type="OrthoDB" id="9811177at2"/>
<evidence type="ECO:0000259" key="1">
    <source>
        <dbReference type="Pfam" id="PF01863"/>
    </source>
</evidence>
<keyword evidence="2" id="KW-0378">Hydrolase</keyword>
<name>A0A2N8HCV8_9BACT</name>
<accession>A0A2N8HCV8</accession>
<dbReference type="EMBL" id="PJKA01000012">
    <property type="protein sequence ID" value="PNC17704.1"/>
    <property type="molecule type" value="Genomic_DNA"/>
</dbReference>
<organism evidence="2 3">
    <name type="scientific">Akkermansia muciniphila</name>
    <dbReference type="NCBI Taxonomy" id="239935"/>
    <lineage>
        <taxon>Bacteria</taxon>
        <taxon>Pseudomonadati</taxon>
        <taxon>Verrucomicrobiota</taxon>
        <taxon>Verrucomicrobiia</taxon>
        <taxon>Verrucomicrobiales</taxon>
        <taxon>Akkermansiaceae</taxon>
        <taxon>Akkermansia</taxon>
    </lineage>
</organism>
<proteinExistence type="predicted"/>
<feature type="domain" description="YgjP-like metallopeptidase" evidence="1">
    <location>
        <begin position="20"/>
        <end position="226"/>
    </location>
</feature>
<dbReference type="Proteomes" id="UP000236000">
    <property type="component" value="Unassembled WGS sequence"/>
</dbReference>